<keyword evidence="11" id="KW-0460">Magnesium</keyword>
<feature type="transmembrane region" description="Helical" evidence="17">
    <location>
        <begin position="844"/>
        <end position="866"/>
    </location>
</feature>
<dbReference type="PANTHER" id="PTHR43520:SF8">
    <property type="entry name" value="P-TYPE CU(+) TRANSPORTER"/>
    <property type="match status" value="1"/>
</dbReference>
<dbReference type="InterPro" id="IPR059000">
    <property type="entry name" value="ATPase_P-type_domA"/>
</dbReference>
<dbReference type="NCBIfam" id="TIGR01494">
    <property type="entry name" value="ATPase_P-type"/>
    <property type="match status" value="2"/>
</dbReference>
<name>A0ABM4D725_HYDVU</name>
<dbReference type="SUPFAM" id="SSF56784">
    <property type="entry name" value="HAD-like"/>
    <property type="match status" value="1"/>
</dbReference>
<evidence type="ECO:0000256" key="5">
    <source>
        <dbReference type="ARBA" id="ARBA00022692"/>
    </source>
</evidence>
<dbReference type="Gene3D" id="3.40.1110.10">
    <property type="entry name" value="Calcium-transporting ATPase, cytoplasmic domain N"/>
    <property type="match status" value="1"/>
</dbReference>
<organism evidence="19 20">
    <name type="scientific">Hydra vulgaris</name>
    <name type="common">Hydra</name>
    <name type="synonym">Hydra attenuata</name>
    <dbReference type="NCBI Taxonomy" id="6087"/>
    <lineage>
        <taxon>Eukaryota</taxon>
        <taxon>Metazoa</taxon>
        <taxon>Cnidaria</taxon>
        <taxon>Hydrozoa</taxon>
        <taxon>Hydroidolina</taxon>
        <taxon>Anthoathecata</taxon>
        <taxon>Aplanulata</taxon>
        <taxon>Hydridae</taxon>
        <taxon>Hydra</taxon>
    </lineage>
</organism>
<dbReference type="InterPro" id="IPR023214">
    <property type="entry name" value="HAD_sf"/>
</dbReference>
<dbReference type="InterPro" id="IPR044492">
    <property type="entry name" value="P_typ_ATPase_HD_dom"/>
</dbReference>
<dbReference type="SUPFAM" id="SSF55008">
    <property type="entry name" value="HMA, heavy metal-associated domain"/>
    <property type="match status" value="2"/>
</dbReference>
<keyword evidence="6 17" id="KW-0479">Metal-binding</keyword>
<evidence type="ECO:0000256" key="3">
    <source>
        <dbReference type="ARBA" id="ARBA00012517"/>
    </source>
</evidence>
<dbReference type="Gene3D" id="3.30.70.100">
    <property type="match status" value="2"/>
</dbReference>
<keyword evidence="13 17" id="KW-1133">Transmembrane helix</keyword>
<dbReference type="InterPro" id="IPR036412">
    <property type="entry name" value="HAD-like_sf"/>
</dbReference>
<dbReference type="SFLD" id="SFLDG00002">
    <property type="entry name" value="C1.7:_P-type_atpase_like"/>
    <property type="match status" value="1"/>
</dbReference>
<dbReference type="PROSITE" id="PS00154">
    <property type="entry name" value="ATPASE_E1_E2"/>
    <property type="match status" value="1"/>
</dbReference>
<evidence type="ECO:0000313" key="19">
    <source>
        <dbReference type="Proteomes" id="UP001652625"/>
    </source>
</evidence>
<dbReference type="PRINTS" id="PR00942">
    <property type="entry name" value="CUATPASEI"/>
</dbReference>
<keyword evidence="15" id="KW-0406">Ion transport</keyword>
<dbReference type="SFLD" id="SFLDF00027">
    <property type="entry name" value="p-type_atpase"/>
    <property type="match status" value="1"/>
</dbReference>
<comment type="subcellular location">
    <subcellularLocation>
        <location evidence="1">Golgi apparatus</location>
        <location evidence="1">trans-Golgi network membrane</location>
        <topology evidence="1">Multi-pass membrane protein</topology>
    </subcellularLocation>
    <subcellularLocation>
        <location evidence="17">Membrane</location>
    </subcellularLocation>
</comment>
<feature type="transmembrane region" description="Helical" evidence="17">
    <location>
        <begin position="447"/>
        <end position="468"/>
    </location>
</feature>
<dbReference type="CDD" id="cd02094">
    <property type="entry name" value="P-type_ATPase_Cu-like"/>
    <property type="match status" value="1"/>
</dbReference>
<dbReference type="NCBIfam" id="TIGR00003">
    <property type="entry name" value="copper ion binding protein"/>
    <property type="match status" value="2"/>
</dbReference>
<evidence type="ECO:0000256" key="6">
    <source>
        <dbReference type="ARBA" id="ARBA00022723"/>
    </source>
</evidence>
<dbReference type="Pfam" id="PF00403">
    <property type="entry name" value="HMA"/>
    <property type="match status" value="2"/>
</dbReference>
<proteinExistence type="inferred from homology"/>
<evidence type="ECO:0000256" key="16">
    <source>
        <dbReference type="ARBA" id="ARBA00023136"/>
    </source>
</evidence>
<keyword evidence="10 17" id="KW-0067">ATP-binding</keyword>
<dbReference type="NCBIfam" id="TIGR01525">
    <property type="entry name" value="ATPase-IB_hvy"/>
    <property type="match status" value="1"/>
</dbReference>
<keyword evidence="5 17" id="KW-0812">Transmembrane</keyword>
<evidence type="ECO:0000256" key="2">
    <source>
        <dbReference type="ARBA" id="ARBA00006024"/>
    </source>
</evidence>
<evidence type="ECO:0000256" key="11">
    <source>
        <dbReference type="ARBA" id="ARBA00022842"/>
    </source>
</evidence>
<keyword evidence="9" id="KW-0187">Copper transport</keyword>
<feature type="transmembrane region" description="Helical" evidence="17">
    <location>
        <begin position="215"/>
        <end position="233"/>
    </location>
</feature>
<dbReference type="InterPro" id="IPR017969">
    <property type="entry name" value="Heavy-metal-associated_CS"/>
</dbReference>
<evidence type="ECO:0000256" key="17">
    <source>
        <dbReference type="RuleBase" id="RU362081"/>
    </source>
</evidence>
<dbReference type="RefSeq" id="XP_065670107.1">
    <property type="nucleotide sequence ID" value="XM_065814035.1"/>
</dbReference>
<feature type="transmembrane region" description="Helical" evidence="17">
    <location>
        <begin position="488"/>
        <end position="512"/>
    </location>
</feature>
<feature type="domain" description="HMA" evidence="18">
    <location>
        <begin position="16"/>
        <end position="82"/>
    </location>
</feature>
<dbReference type="InterPro" id="IPR006121">
    <property type="entry name" value="HMA_dom"/>
</dbReference>
<evidence type="ECO:0000256" key="13">
    <source>
        <dbReference type="ARBA" id="ARBA00022989"/>
    </source>
</evidence>
<evidence type="ECO:0000256" key="14">
    <source>
        <dbReference type="ARBA" id="ARBA00023008"/>
    </source>
</evidence>
<dbReference type="SUPFAM" id="SSF81665">
    <property type="entry name" value="Calcium ATPase, transmembrane domain M"/>
    <property type="match status" value="1"/>
</dbReference>
<keyword evidence="16 17" id="KW-0472">Membrane</keyword>
<feature type="domain" description="HMA" evidence="18">
    <location>
        <begin position="92"/>
        <end position="158"/>
    </location>
</feature>
<dbReference type="InterPro" id="IPR008250">
    <property type="entry name" value="ATPase_P-typ_transduc_dom_A_sf"/>
</dbReference>
<dbReference type="Proteomes" id="UP001652625">
    <property type="component" value="Chromosome 12"/>
</dbReference>
<sequence length="927" mass="100466">MYSNISSLPSKKELVKKVIISINGMSCSSCVATIENHMNKVDGIEQCLVALLTQKAEITYLLDKISVQEIISNIESIGFKAMLLKDTDDVHKVLELHIDGMTCASCVHTIESQLVKHDGIVSASVALTTSMARVTFDSRNIGARDIIEIISNLGFVATIPANDHSKAEALSHAKSIKKWRLSFLVSLIFGIPVLGVVIAYSFIGEQNGPYVARGLSLQNLLLFLLCTPVQVVGGKHFYIMAYKSLKHGKTNMDFLIVMATTVAYLYSLVVLIMSIFQRPLRSPMTFFETPPMLLVFISLGRWLEHIAKSKTSEALSKLMSLQPSEAVLVKLNPTTKVIECSTPIDIDLVQRGDILQVVPGSKIPVDGYIIDGTSMADESLITGESMPVTKKVGDPVVGGSINQSGTLLIEASHVGEDTTLAQIIKLVEEAQTSKAPIQQLADRISGVFIPIVISLSILTFIVWLVIGFVDFSLLKHNYDKDLYTQTEIVIQFAFRTAISVLCIACPCALGLATPTAVMVGTGIGAQNGILIKGGDLLENAHKVKTIVFDKTGTLTYGKPTVTKTFVFVSPKHCSLKLFLAIIGTAESGSEHPIGKAIASFSKEVLGNNTFGAYSEYESVSGYGLKCQVTKIDLKDAFLLEEHEINNFHIETFDADIEGSAMNFDVAIGNRNWILKNNVTLPSHIDRKMMSFEENGETVVLVAVNGILLGMVVVADKVKPSAQIAVQTLINMGLHVVLMTGDNKKTANAIANEIGIEDVMAEMLPSHKVAIVKELQSKNVKVAMVGDGVNDSPALAQADVGIAIGSGTDVALETAGIVLIKNDLMDVVAAMELSKATMQRIHINFVYAFLYNVIGVPIAAGVFVGFGIVLKPWMASIAMALSSVSVVMSSLWLKRYVSFFDIKCFRLFCNLVFLKLQSSADGEKRDML</sequence>
<keyword evidence="14" id="KW-0186">Copper</keyword>
<dbReference type="GeneID" id="100198087"/>
<dbReference type="InterPro" id="IPR036163">
    <property type="entry name" value="HMA_dom_sf"/>
</dbReference>
<dbReference type="InterPro" id="IPR023299">
    <property type="entry name" value="ATPase_P-typ_cyto_dom_N"/>
</dbReference>
<evidence type="ECO:0000256" key="15">
    <source>
        <dbReference type="ARBA" id="ARBA00023065"/>
    </source>
</evidence>
<evidence type="ECO:0000256" key="7">
    <source>
        <dbReference type="ARBA" id="ARBA00022737"/>
    </source>
</evidence>
<dbReference type="PROSITE" id="PS01047">
    <property type="entry name" value="HMA_1"/>
    <property type="match status" value="1"/>
</dbReference>
<dbReference type="SFLD" id="SFLDS00003">
    <property type="entry name" value="Haloacid_Dehalogenase"/>
    <property type="match status" value="1"/>
</dbReference>
<keyword evidence="8 17" id="KW-0547">Nucleotide-binding</keyword>
<gene>
    <name evidence="20" type="primary">LOC100198087</name>
</gene>
<evidence type="ECO:0000256" key="12">
    <source>
        <dbReference type="ARBA" id="ARBA00022967"/>
    </source>
</evidence>
<dbReference type="CDD" id="cd00371">
    <property type="entry name" value="HMA"/>
    <property type="match status" value="2"/>
</dbReference>
<dbReference type="InterPro" id="IPR001757">
    <property type="entry name" value="P_typ_ATPase"/>
</dbReference>
<protein>
    <recommendedName>
        <fullName evidence="3">P-type Cu(+) transporter</fullName>
        <ecNumber evidence="3">7.2.2.8</ecNumber>
    </recommendedName>
</protein>
<dbReference type="SUPFAM" id="SSF81660">
    <property type="entry name" value="Metal cation-transporting ATPase, ATP-binding domain N"/>
    <property type="match status" value="1"/>
</dbReference>
<feature type="transmembrane region" description="Helical" evidence="17">
    <location>
        <begin position="872"/>
        <end position="892"/>
    </location>
</feature>
<reference evidence="20" key="1">
    <citation type="submission" date="2025-08" db="UniProtKB">
        <authorList>
            <consortium name="RefSeq"/>
        </authorList>
    </citation>
    <scope>IDENTIFICATION</scope>
</reference>
<evidence type="ECO:0000256" key="8">
    <source>
        <dbReference type="ARBA" id="ARBA00022741"/>
    </source>
</evidence>
<dbReference type="Gene3D" id="2.70.150.10">
    <property type="entry name" value="Calcium-transporting ATPase, cytoplasmic transduction domain A"/>
    <property type="match status" value="1"/>
</dbReference>
<evidence type="ECO:0000313" key="20">
    <source>
        <dbReference type="RefSeq" id="XP_065670107.1"/>
    </source>
</evidence>
<dbReference type="InterPro" id="IPR018303">
    <property type="entry name" value="ATPase_P-typ_P_site"/>
</dbReference>
<feature type="transmembrane region" description="Helical" evidence="17">
    <location>
        <begin position="254"/>
        <end position="276"/>
    </location>
</feature>
<dbReference type="Pfam" id="PF00702">
    <property type="entry name" value="Hydrolase"/>
    <property type="match status" value="1"/>
</dbReference>
<keyword evidence="12" id="KW-1278">Translocase</keyword>
<feature type="transmembrane region" description="Helical" evidence="17">
    <location>
        <begin position="282"/>
        <end position="303"/>
    </location>
</feature>
<dbReference type="SUPFAM" id="SSF81653">
    <property type="entry name" value="Calcium ATPase, transduction domain A"/>
    <property type="match status" value="1"/>
</dbReference>
<accession>A0ABM4D725</accession>
<keyword evidence="19" id="KW-1185">Reference proteome</keyword>
<comment type="similarity">
    <text evidence="2 17">Belongs to the cation transport ATPase (P-type) (TC 3.A.3) family. Type IB subfamily.</text>
</comment>
<keyword evidence="4" id="KW-0813">Transport</keyword>
<dbReference type="PRINTS" id="PR00119">
    <property type="entry name" value="CATATPASE"/>
</dbReference>
<evidence type="ECO:0000256" key="10">
    <source>
        <dbReference type="ARBA" id="ARBA00022840"/>
    </source>
</evidence>
<evidence type="ECO:0000256" key="4">
    <source>
        <dbReference type="ARBA" id="ARBA00022448"/>
    </source>
</evidence>
<keyword evidence="7" id="KW-0677">Repeat</keyword>
<dbReference type="Pfam" id="PF00122">
    <property type="entry name" value="E1-E2_ATPase"/>
    <property type="match status" value="1"/>
</dbReference>
<dbReference type="InterPro" id="IPR006122">
    <property type="entry name" value="HMA_Cu_ion-bd"/>
</dbReference>
<dbReference type="InterPro" id="IPR023298">
    <property type="entry name" value="ATPase_P-typ_TM_dom_sf"/>
</dbReference>
<dbReference type="PANTHER" id="PTHR43520">
    <property type="entry name" value="ATP7, ISOFORM B"/>
    <property type="match status" value="1"/>
</dbReference>
<dbReference type="InterPro" id="IPR027256">
    <property type="entry name" value="P-typ_ATPase_IB"/>
</dbReference>
<feature type="transmembrane region" description="Helical" evidence="17">
    <location>
        <begin position="181"/>
        <end position="203"/>
    </location>
</feature>
<dbReference type="Gene3D" id="3.40.50.1000">
    <property type="entry name" value="HAD superfamily/HAD-like"/>
    <property type="match status" value="1"/>
</dbReference>
<dbReference type="EC" id="7.2.2.8" evidence="3"/>
<evidence type="ECO:0000256" key="9">
    <source>
        <dbReference type="ARBA" id="ARBA00022796"/>
    </source>
</evidence>
<evidence type="ECO:0000259" key="18">
    <source>
        <dbReference type="PROSITE" id="PS50846"/>
    </source>
</evidence>
<evidence type="ECO:0000256" key="1">
    <source>
        <dbReference type="ARBA" id="ARBA00004166"/>
    </source>
</evidence>
<dbReference type="PROSITE" id="PS50846">
    <property type="entry name" value="HMA_2"/>
    <property type="match status" value="2"/>
</dbReference>